<proteinExistence type="predicted"/>
<dbReference type="CDD" id="cd00037">
    <property type="entry name" value="CLECT"/>
    <property type="match status" value="1"/>
</dbReference>
<sequence length="153" mass="17997">LCSIPLYKVLFFSGEPHDMKPKKQCPNGWTEYCNRCFIYVFHAMSWAQAQRNCDFMKANLASVHTFEEYKFVQHLIFNSTHASQQTWLGGSDAQENGYWFWIDGTQFRYTNWCPGQPSNYYYEQCLQMNFGGHKCWDDAYCTKLLSSVCAKKI</sequence>
<evidence type="ECO:0000259" key="2">
    <source>
        <dbReference type="PROSITE" id="PS50041"/>
    </source>
</evidence>
<dbReference type="PROSITE" id="PS50041">
    <property type="entry name" value="C_TYPE_LECTIN_2"/>
    <property type="match status" value="1"/>
</dbReference>
<dbReference type="PRINTS" id="PR00356">
    <property type="entry name" value="ANTIFREEZEII"/>
</dbReference>
<accession>A0A668S0U3</accession>
<name>A0A668S0U3_OREAU</name>
<dbReference type="InterPro" id="IPR001304">
    <property type="entry name" value="C-type_lectin-like"/>
</dbReference>
<dbReference type="Pfam" id="PF00059">
    <property type="entry name" value="Lectin_C"/>
    <property type="match status" value="1"/>
</dbReference>
<evidence type="ECO:0000256" key="1">
    <source>
        <dbReference type="ARBA" id="ARBA00023157"/>
    </source>
</evidence>
<reference evidence="3" key="2">
    <citation type="submission" date="2025-09" db="UniProtKB">
        <authorList>
            <consortium name="Ensembl"/>
        </authorList>
    </citation>
    <scope>IDENTIFICATION</scope>
</reference>
<reference evidence="3" key="1">
    <citation type="submission" date="2025-08" db="UniProtKB">
        <authorList>
            <consortium name="Ensembl"/>
        </authorList>
    </citation>
    <scope>IDENTIFICATION</scope>
</reference>
<dbReference type="InterPro" id="IPR018378">
    <property type="entry name" value="C-type_lectin_CS"/>
</dbReference>
<evidence type="ECO:0000313" key="4">
    <source>
        <dbReference type="Proteomes" id="UP000472276"/>
    </source>
</evidence>
<dbReference type="PANTHER" id="PTHR22803">
    <property type="entry name" value="MANNOSE, PHOSPHOLIPASE, LECTIN RECEPTOR RELATED"/>
    <property type="match status" value="1"/>
</dbReference>
<dbReference type="SMART" id="SM00034">
    <property type="entry name" value="CLECT"/>
    <property type="match status" value="1"/>
</dbReference>
<keyword evidence="1" id="KW-1015">Disulfide bond</keyword>
<dbReference type="Ensembl" id="ENSOABT00000008384.2">
    <property type="protein sequence ID" value="ENSOABP00000008085.1"/>
    <property type="gene ID" value="ENSOABG00000004431.2"/>
</dbReference>
<dbReference type="InterPro" id="IPR050111">
    <property type="entry name" value="C-type_lectin/snaclec_domain"/>
</dbReference>
<dbReference type="InterPro" id="IPR016186">
    <property type="entry name" value="C-type_lectin-like/link_sf"/>
</dbReference>
<dbReference type="OMA" id="HELKETW"/>
<keyword evidence="4" id="KW-1185">Reference proteome</keyword>
<organism evidence="3 4">
    <name type="scientific">Oreochromis aureus</name>
    <name type="common">Israeli tilapia</name>
    <name type="synonym">Chromis aureus</name>
    <dbReference type="NCBI Taxonomy" id="47969"/>
    <lineage>
        <taxon>Eukaryota</taxon>
        <taxon>Metazoa</taxon>
        <taxon>Chordata</taxon>
        <taxon>Craniata</taxon>
        <taxon>Vertebrata</taxon>
        <taxon>Euteleostomi</taxon>
        <taxon>Actinopterygii</taxon>
        <taxon>Neopterygii</taxon>
        <taxon>Teleostei</taxon>
        <taxon>Neoteleostei</taxon>
        <taxon>Acanthomorphata</taxon>
        <taxon>Ovalentaria</taxon>
        <taxon>Cichlomorphae</taxon>
        <taxon>Cichliformes</taxon>
        <taxon>Cichlidae</taxon>
        <taxon>African cichlids</taxon>
        <taxon>Pseudocrenilabrinae</taxon>
        <taxon>Oreochromini</taxon>
        <taxon>Oreochromis</taxon>
    </lineage>
</organism>
<dbReference type="PROSITE" id="PS00615">
    <property type="entry name" value="C_TYPE_LECTIN_1"/>
    <property type="match status" value="1"/>
</dbReference>
<dbReference type="Proteomes" id="UP000472276">
    <property type="component" value="Unassembled WGS sequence"/>
</dbReference>
<dbReference type="AlphaFoldDB" id="A0A668S0U3"/>
<evidence type="ECO:0000313" key="3">
    <source>
        <dbReference type="Ensembl" id="ENSOABP00000008085.1"/>
    </source>
</evidence>
<dbReference type="SUPFAM" id="SSF56436">
    <property type="entry name" value="C-type lectin-like"/>
    <property type="match status" value="1"/>
</dbReference>
<protein>
    <recommendedName>
        <fullName evidence="2">C-type lectin domain-containing protein</fullName>
    </recommendedName>
</protein>
<dbReference type="InterPro" id="IPR002353">
    <property type="entry name" value="AntifreezeII"/>
</dbReference>
<feature type="domain" description="C-type lectin" evidence="2">
    <location>
        <begin position="32"/>
        <end position="150"/>
    </location>
</feature>
<dbReference type="InterPro" id="IPR016187">
    <property type="entry name" value="CTDL_fold"/>
</dbReference>
<dbReference type="Gene3D" id="3.10.100.10">
    <property type="entry name" value="Mannose-Binding Protein A, subunit A"/>
    <property type="match status" value="1"/>
</dbReference>